<evidence type="ECO:0000259" key="5">
    <source>
        <dbReference type="PROSITE" id="PS50075"/>
    </source>
</evidence>
<dbReference type="Pfam" id="PF00550">
    <property type="entry name" value="PP-binding"/>
    <property type="match status" value="1"/>
</dbReference>
<dbReference type="PANTHER" id="PTHR43775">
    <property type="entry name" value="FATTY ACID SYNTHASE"/>
    <property type="match status" value="1"/>
</dbReference>
<dbReference type="SUPFAM" id="SSF51735">
    <property type="entry name" value="NAD(P)-binding Rossmann-fold domains"/>
    <property type="match status" value="2"/>
</dbReference>
<dbReference type="InterPro" id="IPR020841">
    <property type="entry name" value="PKS_Beta-ketoAc_synthase_dom"/>
</dbReference>
<dbReference type="GO" id="GO:0031177">
    <property type="term" value="F:phosphopantetheine binding"/>
    <property type="evidence" value="ECO:0007669"/>
    <property type="project" value="InterPro"/>
</dbReference>
<evidence type="ECO:0000256" key="1">
    <source>
        <dbReference type="ARBA" id="ARBA00022450"/>
    </source>
</evidence>
<dbReference type="InterPro" id="IPR009081">
    <property type="entry name" value="PP-bd_ACP"/>
</dbReference>
<protein>
    <submittedName>
        <fullName evidence="7">GulD</fullName>
    </submittedName>
</protein>
<dbReference type="GO" id="GO:0006633">
    <property type="term" value="P:fatty acid biosynthetic process"/>
    <property type="evidence" value="ECO:0007669"/>
    <property type="project" value="InterPro"/>
</dbReference>
<dbReference type="InterPro" id="IPR018201">
    <property type="entry name" value="Ketoacyl_synth_AS"/>
</dbReference>
<dbReference type="FunFam" id="3.40.366.10:FF:000002">
    <property type="entry name" value="Probable polyketide synthase 2"/>
    <property type="match status" value="1"/>
</dbReference>
<dbReference type="PROSITE" id="PS00012">
    <property type="entry name" value="PHOSPHOPANTETHEINE"/>
    <property type="match status" value="1"/>
</dbReference>
<dbReference type="InterPro" id="IPR020806">
    <property type="entry name" value="PKS_PP-bd"/>
</dbReference>
<dbReference type="InterPro" id="IPR016039">
    <property type="entry name" value="Thiolase-like"/>
</dbReference>
<dbReference type="SUPFAM" id="SSF55048">
    <property type="entry name" value="Probable ACP-binding domain of malonyl-CoA ACP transacylase"/>
    <property type="match status" value="1"/>
</dbReference>
<dbReference type="Gene3D" id="1.10.1200.10">
    <property type="entry name" value="ACP-like"/>
    <property type="match status" value="1"/>
</dbReference>
<dbReference type="SMART" id="SM00825">
    <property type="entry name" value="PKS_KS"/>
    <property type="match status" value="1"/>
</dbReference>
<dbReference type="SUPFAM" id="SSF52151">
    <property type="entry name" value="FabD/lysophospholipase-like"/>
    <property type="match status" value="1"/>
</dbReference>
<dbReference type="InterPro" id="IPR006162">
    <property type="entry name" value="Ppantetheine_attach_site"/>
</dbReference>
<evidence type="ECO:0000256" key="4">
    <source>
        <dbReference type="ARBA" id="ARBA00054155"/>
    </source>
</evidence>
<dbReference type="InterPro" id="IPR016036">
    <property type="entry name" value="Malonyl_transacylase_ACP-bd"/>
</dbReference>
<dbReference type="InterPro" id="IPR057326">
    <property type="entry name" value="KR_dom"/>
</dbReference>
<dbReference type="SUPFAM" id="SSF47336">
    <property type="entry name" value="ACP-like"/>
    <property type="match status" value="1"/>
</dbReference>
<dbReference type="PROSITE" id="PS52004">
    <property type="entry name" value="KS3_2"/>
    <property type="match status" value="1"/>
</dbReference>
<dbReference type="Pfam" id="PF00109">
    <property type="entry name" value="ketoacyl-synt"/>
    <property type="match status" value="1"/>
</dbReference>
<dbReference type="Gene3D" id="3.40.366.10">
    <property type="entry name" value="Malonyl-Coenzyme A Acyl Carrier Protein, domain 2"/>
    <property type="match status" value="1"/>
</dbReference>
<reference evidence="7" key="1">
    <citation type="journal article" date="2014" name="Chemistry">
        <title>Structure and Biosynthetic Assembly of Gulmirecins, Macrolide Antibiotics from the Predatory Bacterium Pyxidicoccus fallax.</title>
        <authorList>
            <person name="Schieferdecker S."/>
            <person name="Konig S."/>
            <person name="Weigel C."/>
            <person name="Dahse H.M."/>
            <person name="Werz O."/>
            <person name="Nett M."/>
        </authorList>
    </citation>
    <scope>NUCLEOTIDE SEQUENCE</scope>
    <source>
        <strain evidence="7">DSM 28991</strain>
    </source>
</reference>
<dbReference type="EMBL" id="KM361622">
    <property type="protein sequence ID" value="AIT55261.1"/>
    <property type="molecule type" value="Genomic_DNA"/>
</dbReference>
<feature type="domain" description="Carrier" evidence="5">
    <location>
        <begin position="1440"/>
        <end position="1515"/>
    </location>
</feature>
<dbReference type="InterPro" id="IPR032821">
    <property type="entry name" value="PKS_assoc"/>
</dbReference>
<dbReference type="CDD" id="cd00833">
    <property type="entry name" value="PKS"/>
    <property type="match status" value="1"/>
</dbReference>
<dbReference type="Gene3D" id="3.40.47.10">
    <property type="match status" value="1"/>
</dbReference>
<evidence type="ECO:0000313" key="7">
    <source>
        <dbReference type="EMBL" id="AIT55261.1"/>
    </source>
</evidence>
<dbReference type="InterPro" id="IPR013968">
    <property type="entry name" value="PKS_KR"/>
</dbReference>
<comment type="function">
    <text evidence="4">Involved in production of the polyketide antibiotic thailandamide.</text>
</comment>
<dbReference type="InterPro" id="IPR036291">
    <property type="entry name" value="NAD(P)-bd_dom_sf"/>
</dbReference>
<dbReference type="InterPro" id="IPR036736">
    <property type="entry name" value="ACP-like_sf"/>
</dbReference>
<proteinExistence type="predicted"/>
<dbReference type="InterPro" id="IPR014031">
    <property type="entry name" value="Ketoacyl_synth_C"/>
</dbReference>
<dbReference type="PANTHER" id="PTHR43775:SF37">
    <property type="entry name" value="SI:DKEY-61P9.11"/>
    <property type="match status" value="1"/>
</dbReference>
<dbReference type="InterPro" id="IPR016035">
    <property type="entry name" value="Acyl_Trfase/lysoPLipase"/>
</dbReference>
<dbReference type="Pfam" id="PF02801">
    <property type="entry name" value="Ketoacyl-synt_C"/>
    <property type="match status" value="1"/>
</dbReference>
<dbReference type="PROSITE" id="PS00606">
    <property type="entry name" value="KS3_1"/>
    <property type="match status" value="1"/>
</dbReference>
<sequence length="1561" mass="167357">MLDELRAVLDSLSPEQRATLAELLSADAPRKADEPIAIVGMAGRFPGARDLAEFWSVLAEGRDAVSEIPPDRWNADALYDPDKDVPGKLATRWGGFVKDVDLFDAEFFGITPREAAAMDPQQRLFLETAWEALEDAGLPAASLARTQTGVFVGVSNSDYMWHQFPRLDKVDAYASSGSAHCIIANRLSYLLDLTGPSVAVDTACSSSLVSVHLACQSLRNRECEAAIAGGVNAVLTPHLGVSLSKWGMMASDGRCKTFDARADGFVRGEGSGVLVLKRLADAEKAGDRVLAVILGSAVNQDGKTHGLTAPNGAAQQAVIRQALARAGLSPSQVSFLETHGTGTSLGDPIEVEAINEVFGSRVERCVLGAVKTNIGHLEPAAGIAGLIKVVLALRHGLIPRNLHYQSMNPHLQLAPGIELANEARPWKRDARPRFAGVSAFSFGGTNAHIVLGDAPAYAPPAESARPAQPTLLPLSASQEGARSQMAALHAELLATAAPELTVDTVAGLRALHRDHLDLRLAVVASDRATAAEALKCFAEGRPHAGLVHGRRQPNLRPVFIYTGQGNQWPGMGRELMRTEPVFRAAVEEADAAFQRLTGRSHAASFREDASDAASLERTDAAQPAIFLLQYALTKTLEHWGIRPGAVAGHSVGEVAAAWAAGMLDLDDAVRVVHHRSRLMQRATGQGAMASVALSPREARPLLEGRPSLAIAAHNSPGEVVLSGDPAELEAVLRELEGRGVRCRKLPVNYAFHGPQMDPLRDELLRELSVLRPKAPRLAFYSTVTGQRERQAVADASHWVRNMRDPVAFREVVERLATDSPGFFLELGPHPALVPSVMDTLAHLRLEARTAHCLRRNRPDRHELLSAVASLYVHGIDPDWSRLVRPPDRRWALPAYPWQRQRFWLEAAASPDATWSAPSARPAGHLVYRTEWLADAASTSGDTARPKGHLVFSDGSALAEALRAELEAAGSRFGWVSRGQDFAADGTRCTVDPENPEHLERLFGHLAAESFDFDHVLLLFTRVEDEARPDGAAPWFDTAVRPVHVLRCLTQALLTTERRPRMAVITRAALSAGGGTEAVPQHTALWGFGRALALEEPGLSLALLDLPAVPDGLVEARHVLARLASPTPERQSAWRDGRWRVPRLMPHEAGTGTSAPPVIQGEGTYLITGGLGSLGLATARRLVQRGARSVALVSRRPPTAAQQAELARLEEAGARVVAVQGDLADLAEATRVFETLAASAPPVRGVIHAAGVLEDGVLGSATKASFDRVLRPKVAGSWNLHLLTQALPLDFFVLFSSATATLGAAGQTNYAAANAFLQGLAEHRRARGQHALCLHWGAWRESTMASGAVVTKLKALGFDTMAPEDALDALERVLLEGATEATIIAADWEVFARRLPDEGLGRFLEPVRRASGAPPAVKPGVPEADPIVSRLAGAPASQRQKLLYGHVRAVVLSTMGMDARTEVRPDQGLIELGLDSLLAVNIANRLSRDLARQLPKTLIYDHPTLHALTDHLLGVLFPEPAQASVRPAASGDAPSYEDIANASADTIQSLLDAELASLLSSR</sequence>
<dbReference type="Pfam" id="PF00698">
    <property type="entry name" value="Acyl_transf_1"/>
    <property type="match status" value="1"/>
</dbReference>
<dbReference type="SMART" id="SM00822">
    <property type="entry name" value="PKS_KR"/>
    <property type="match status" value="1"/>
</dbReference>
<name>A0A097I349_9BACT</name>
<dbReference type="InterPro" id="IPR014043">
    <property type="entry name" value="Acyl_transferase_dom"/>
</dbReference>
<evidence type="ECO:0000256" key="3">
    <source>
        <dbReference type="ARBA" id="ARBA00022679"/>
    </source>
</evidence>
<dbReference type="InterPro" id="IPR014030">
    <property type="entry name" value="Ketoacyl_synth_N"/>
</dbReference>
<gene>
    <name evidence="7" type="primary">gulD</name>
</gene>
<accession>A0A097I349</accession>
<dbReference type="Pfam" id="PF08659">
    <property type="entry name" value="KR"/>
    <property type="match status" value="1"/>
</dbReference>
<dbReference type="FunFam" id="3.40.47.10:FF:000019">
    <property type="entry name" value="Polyketide synthase type I"/>
    <property type="match status" value="1"/>
</dbReference>
<feature type="domain" description="Ketosynthase family 3 (KS3)" evidence="6">
    <location>
        <begin position="33"/>
        <end position="453"/>
    </location>
</feature>
<evidence type="ECO:0000256" key="2">
    <source>
        <dbReference type="ARBA" id="ARBA00022553"/>
    </source>
</evidence>
<dbReference type="SMART" id="SM01294">
    <property type="entry name" value="PKS_PP_betabranch"/>
    <property type="match status" value="1"/>
</dbReference>
<dbReference type="GO" id="GO:0004312">
    <property type="term" value="F:fatty acid synthase activity"/>
    <property type="evidence" value="ECO:0007669"/>
    <property type="project" value="TreeGrafter"/>
</dbReference>
<dbReference type="SMART" id="SM00827">
    <property type="entry name" value="PKS_AT"/>
    <property type="match status" value="1"/>
</dbReference>
<dbReference type="CDD" id="cd08955">
    <property type="entry name" value="KR_2_FAS_SDR_x"/>
    <property type="match status" value="1"/>
</dbReference>
<evidence type="ECO:0000259" key="6">
    <source>
        <dbReference type="PROSITE" id="PS52004"/>
    </source>
</evidence>
<dbReference type="PROSITE" id="PS50075">
    <property type="entry name" value="CARRIER"/>
    <property type="match status" value="1"/>
</dbReference>
<dbReference type="GO" id="GO:0004315">
    <property type="term" value="F:3-oxoacyl-[acyl-carrier-protein] synthase activity"/>
    <property type="evidence" value="ECO:0007669"/>
    <property type="project" value="InterPro"/>
</dbReference>
<keyword evidence="2" id="KW-0597">Phosphoprotein</keyword>
<dbReference type="Gene3D" id="3.40.50.720">
    <property type="entry name" value="NAD(P)-binding Rossmann-like Domain"/>
    <property type="match status" value="1"/>
</dbReference>
<keyword evidence="1" id="KW-0596">Phosphopantetheine</keyword>
<organism evidence="7">
    <name type="scientific">Pyxidicoccus fallax</name>
    <dbReference type="NCBI Taxonomy" id="394095"/>
    <lineage>
        <taxon>Bacteria</taxon>
        <taxon>Pseudomonadati</taxon>
        <taxon>Myxococcota</taxon>
        <taxon>Myxococcia</taxon>
        <taxon>Myxococcales</taxon>
        <taxon>Cystobacterineae</taxon>
        <taxon>Myxococcaceae</taxon>
        <taxon>Pyxidicoccus</taxon>
    </lineage>
</organism>
<keyword evidence="3" id="KW-0808">Transferase</keyword>
<dbReference type="InterPro" id="IPR050091">
    <property type="entry name" value="PKS_NRPS_Biosynth_Enz"/>
</dbReference>
<dbReference type="SMART" id="SM00823">
    <property type="entry name" value="PKS_PP"/>
    <property type="match status" value="1"/>
</dbReference>
<dbReference type="InterPro" id="IPR001227">
    <property type="entry name" value="Ac_transferase_dom_sf"/>
</dbReference>
<dbReference type="Gene3D" id="3.30.70.3290">
    <property type="match status" value="1"/>
</dbReference>
<dbReference type="Pfam" id="PF16197">
    <property type="entry name" value="KAsynt_C_assoc"/>
    <property type="match status" value="1"/>
</dbReference>
<dbReference type="SUPFAM" id="SSF53901">
    <property type="entry name" value="Thiolase-like"/>
    <property type="match status" value="1"/>
</dbReference>